<keyword evidence="3" id="KW-1185">Reference proteome</keyword>
<feature type="chain" id="PRO_5019195293" description="Peptidase C-terminal archaeal/bacterial domain-containing protein" evidence="1">
    <location>
        <begin position="23"/>
        <end position="392"/>
    </location>
</feature>
<accession>A0A415DZ26</accession>
<dbReference type="EMBL" id="QRMS01000004">
    <property type="protein sequence ID" value="RHJ86079.1"/>
    <property type="molecule type" value="Genomic_DNA"/>
</dbReference>
<dbReference type="SUPFAM" id="SSF89260">
    <property type="entry name" value="Collagen-binding domain"/>
    <property type="match status" value="1"/>
</dbReference>
<evidence type="ECO:0000256" key="1">
    <source>
        <dbReference type="SAM" id="SignalP"/>
    </source>
</evidence>
<evidence type="ECO:0000313" key="2">
    <source>
        <dbReference type="EMBL" id="RHJ86079.1"/>
    </source>
</evidence>
<organism evidence="2 3">
    <name type="scientific">Emergencia timonensis</name>
    <dbReference type="NCBI Taxonomy" id="1776384"/>
    <lineage>
        <taxon>Bacteria</taxon>
        <taxon>Bacillati</taxon>
        <taxon>Bacillota</taxon>
        <taxon>Clostridia</taxon>
        <taxon>Peptostreptococcales</taxon>
        <taxon>Anaerovoracaceae</taxon>
        <taxon>Emergencia</taxon>
    </lineage>
</organism>
<evidence type="ECO:0008006" key="4">
    <source>
        <dbReference type="Google" id="ProtNLM"/>
    </source>
</evidence>
<dbReference type="STRING" id="1776384.GCA_900086585_01668"/>
<dbReference type="Gene3D" id="2.60.120.380">
    <property type="match status" value="2"/>
</dbReference>
<gene>
    <name evidence="2" type="ORF">DW099_14670</name>
</gene>
<keyword evidence="1" id="KW-0732">Signal</keyword>
<dbReference type="AlphaFoldDB" id="A0A415DZ26"/>
<comment type="caution">
    <text evidence="2">The sequence shown here is derived from an EMBL/GenBank/DDBJ whole genome shotgun (WGS) entry which is preliminary data.</text>
</comment>
<dbReference type="RefSeq" id="WP_067536426.1">
    <property type="nucleotide sequence ID" value="NZ_AP025567.1"/>
</dbReference>
<dbReference type="GeneID" id="83004045"/>
<protein>
    <recommendedName>
        <fullName evidence="4">Peptidase C-terminal archaeal/bacterial domain-containing protein</fullName>
    </recommendedName>
</protein>
<evidence type="ECO:0000313" key="3">
    <source>
        <dbReference type="Proteomes" id="UP000284841"/>
    </source>
</evidence>
<proteinExistence type="predicted"/>
<reference evidence="2 3" key="1">
    <citation type="submission" date="2018-08" db="EMBL/GenBank/DDBJ databases">
        <title>A genome reference for cultivated species of the human gut microbiota.</title>
        <authorList>
            <person name="Zou Y."/>
            <person name="Xue W."/>
            <person name="Luo G."/>
        </authorList>
    </citation>
    <scope>NUCLEOTIDE SEQUENCE [LARGE SCALE GENOMIC DNA]</scope>
    <source>
        <strain evidence="2 3">AM07-24</strain>
    </source>
</reference>
<name>A0A415DZ26_9FIRM</name>
<dbReference type="Proteomes" id="UP000284841">
    <property type="component" value="Unassembled WGS sequence"/>
</dbReference>
<feature type="signal peptide" evidence="1">
    <location>
        <begin position="1"/>
        <end position="22"/>
    </location>
</feature>
<sequence length="392" mass="42337">MKKSRIISVALTLALVLTTVFAGTESIFADSTRAISGASSTGLSTFAVNEDGSITATNMNSKTPADTYNVKYSKDNPFAGAIKLPKAGTFEFNIVAGANTTVALYDSLTATTPIATKNLYQSYDGSAESFYVKAKKAGTYYIAFYTNSTTECTSQFNALYAPSGNVTPTKNKEYFSSATSSSYTYYKITAPSTGYIKIQFPHGTAGNNSVYSIKLMNSKKSKNLLKYVTKVNYSKNFTTYAAVPKGTYYVAVKSTTDSCYGIKLNFTKVTENSGSSRSKAKSLLKGNTKRGTILVTQTSSNADWYKIKVNSSQKVNLAVKTLTGGSSGGIRVSVYSSGKTKAFGSYDFYYGDPAGTLNLYTDYNGGKLAKGTYYIKVQKYGNGNGQYQIQWK</sequence>
<dbReference type="OrthoDB" id="2049816at2"/>